<gene>
    <name evidence="1" type="primary">NCL1_44863</name>
    <name evidence="1" type="ORF">TNCT_492571</name>
</gene>
<proteinExistence type="predicted"/>
<dbReference type="AlphaFoldDB" id="A0A8X6LIK4"/>
<dbReference type="Proteomes" id="UP000887116">
    <property type="component" value="Unassembled WGS sequence"/>
</dbReference>
<dbReference type="OrthoDB" id="6434217at2759"/>
<evidence type="ECO:0000313" key="1">
    <source>
        <dbReference type="EMBL" id="GFR09697.1"/>
    </source>
</evidence>
<protein>
    <submittedName>
        <fullName evidence="1">Uncharacterized protein</fullName>
    </submittedName>
</protein>
<dbReference type="EMBL" id="BMAO01036303">
    <property type="protein sequence ID" value="GFR09697.1"/>
    <property type="molecule type" value="Genomic_DNA"/>
</dbReference>
<evidence type="ECO:0000313" key="2">
    <source>
        <dbReference type="Proteomes" id="UP000887116"/>
    </source>
</evidence>
<name>A0A8X6LIK4_TRICU</name>
<organism evidence="1 2">
    <name type="scientific">Trichonephila clavata</name>
    <name type="common">Joro spider</name>
    <name type="synonym">Nephila clavata</name>
    <dbReference type="NCBI Taxonomy" id="2740835"/>
    <lineage>
        <taxon>Eukaryota</taxon>
        <taxon>Metazoa</taxon>
        <taxon>Ecdysozoa</taxon>
        <taxon>Arthropoda</taxon>
        <taxon>Chelicerata</taxon>
        <taxon>Arachnida</taxon>
        <taxon>Araneae</taxon>
        <taxon>Araneomorphae</taxon>
        <taxon>Entelegynae</taxon>
        <taxon>Araneoidea</taxon>
        <taxon>Nephilidae</taxon>
        <taxon>Trichonephila</taxon>
    </lineage>
</organism>
<reference evidence="1" key="1">
    <citation type="submission" date="2020-07" db="EMBL/GenBank/DDBJ databases">
        <title>Multicomponent nature underlies the extraordinary mechanical properties of spider dragline silk.</title>
        <authorList>
            <person name="Kono N."/>
            <person name="Nakamura H."/>
            <person name="Mori M."/>
            <person name="Yoshida Y."/>
            <person name="Ohtoshi R."/>
            <person name="Malay A.D."/>
            <person name="Moran D.A.P."/>
            <person name="Tomita M."/>
            <person name="Numata K."/>
            <person name="Arakawa K."/>
        </authorList>
    </citation>
    <scope>NUCLEOTIDE SEQUENCE</scope>
</reference>
<sequence length="95" mass="11056">MPFIESDDELLGECTQAFLEASQECKDLLSQLGNGLELDSAFRIIERCRRPNKKFNSEEVIFQVLLDADYWLNNRAITIRETNDAIRTLFETLLR</sequence>
<keyword evidence="2" id="KW-1185">Reference proteome</keyword>
<accession>A0A8X6LIK4</accession>
<comment type="caution">
    <text evidence="1">The sequence shown here is derived from an EMBL/GenBank/DDBJ whole genome shotgun (WGS) entry which is preliminary data.</text>
</comment>